<evidence type="ECO:0000313" key="2">
    <source>
        <dbReference type="EMBL" id="RXK49139.1"/>
    </source>
</evidence>
<dbReference type="Proteomes" id="UP000289691">
    <property type="component" value="Unassembled WGS sequence"/>
</dbReference>
<keyword evidence="1" id="KW-0472">Membrane</keyword>
<dbReference type="RefSeq" id="WP_129068735.1">
    <property type="nucleotide sequence ID" value="NZ_RDFA01000003.1"/>
</dbReference>
<evidence type="ECO:0000256" key="1">
    <source>
        <dbReference type="SAM" id="Phobius"/>
    </source>
</evidence>
<dbReference type="AlphaFoldDB" id="A0A498KV75"/>
<dbReference type="OrthoDB" id="241009at2157"/>
<proteinExistence type="predicted"/>
<feature type="transmembrane region" description="Helical" evidence="1">
    <location>
        <begin position="45"/>
        <end position="64"/>
    </location>
</feature>
<sequence>MTQQSTAERVTVWLGRIVGLLAVAYTALGTWVLLGRPTSIGPNGYLVGSLVSILLLLGVAYVLADQKPQLRDGGRSA</sequence>
<name>A0A498KV75_9EURY</name>
<protein>
    <submittedName>
        <fullName evidence="2">Uncharacterized protein</fullName>
    </submittedName>
</protein>
<organism evidence="2 3">
    <name type="scientific">Halorientalis pallida</name>
    <dbReference type="NCBI Taxonomy" id="2479928"/>
    <lineage>
        <taxon>Archaea</taxon>
        <taxon>Methanobacteriati</taxon>
        <taxon>Methanobacteriota</taxon>
        <taxon>Stenosarchaea group</taxon>
        <taxon>Halobacteria</taxon>
        <taxon>Halobacteriales</taxon>
        <taxon>Haloarculaceae</taxon>
        <taxon>Halorientalis</taxon>
    </lineage>
</organism>
<keyword evidence="1" id="KW-1133">Transmembrane helix</keyword>
<feature type="transmembrane region" description="Helical" evidence="1">
    <location>
        <begin position="12"/>
        <end position="33"/>
    </location>
</feature>
<keyword evidence="1" id="KW-0812">Transmembrane</keyword>
<gene>
    <name evidence="2" type="ORF">EAF64_09430</name>
</gene>
<evidence type="ECO:0000313" key="3">
    <source>
        <dbReference type="Proteomes" id="UP000289691"/>
    </source>
</evidence>
<keyword evidence="3" id="KW-1185">Reference proteome</keyword>
<dbReference type="EMBL" id="RDFA01000003">
    <property type="protein sequence ID" value="RXK49139.1"/>
    <property type="molecule type" value="Genomic_DNA"/>
</dbReference>
<accession>A0A498KV75</accession>
<comment type="caution">
    <text evidence="2">The sequence shown here is derived from an EMBL/GenBank/DDBJ whole genome shotgun (WGS) entry which is preliminary data.</text>
</comment>
<reference evidence="2 3" key="1">
    <citation type="submission" date="2019-01" db="EMBL/GenBank/DDBJ databases">
        <title>Halorientalis sp. F13-25 a new haloarchaeum isolated from hypersaline water.</title>
        <authorList>
            <person name="Ana D.-V."/>
            <person name="Cristina S.-P."/>
            <person name="Antonio V."/>
        </authorList>
    </citation>
    <scope>NUCLEOTIDE SEQUENCE [LARGE SCALE GENOMIC DNA]</scope>
    <source>
        <strain evidence="2 3">F13-25</strain>
    </source>
</reference>